<evidence type="ECO:0000313" key="2">
    <source>
        <dbReference type="EMBL" id="QJB00047.1"/>
    </source>
</evidence>
<protein>
    <submittedName>
        <fullName evidence="2">Uncharacterized protein</fullName>
    </submittedName>
</protein>
<organism evidence="2">
    <name type="scientific">viral metagenome</name>
    <dbReference type="NCBI Taxonomy" id="1070528"/>
    <lineage>
        <taxon>unclassified sequences</taxon>
        <taxon>metagenomes</taxon>
        <taxon>organismal metagenomes</taxon>
    </lineage>
</organism>
<reference evidence="2" key="1">
    <citation type="submission" date="2020-03" db="EMBL/GenBank/DDBJ databases">
        <title>The deep terrestrial virosphere.</title>
        <authorList>
            <person name="Holmfeldt K."/>
            <person name="Nilsson E."/>
            <person name="Simone D."/>
            <person name="Lopez-Fernandez M."/>
            <person name="Wu X."/>
            <person name="de Brujin I."/>
            <person name="Lundin D."/>
            <person name="Andersson A."/>
            <person name="Bertilsson S."/>
            <person name="Dopson M."/>
        </authorList>
    </citation>
    <scope>NUCLEOTIDE SEQUENCE</scope>
    <source>
        <strain evidence="2">MM171A00709</strain>
    </source>
</reference>
<name>A0A6M3LXD6_9ZZZZ</name>
<accession>A0A6M3LXD6</accession>
<evidence type="ECO:0000256" key="1">
    <source>
        <dbReference type="SAM" id="MobiDB-lite"/>
    </source>
</evidence>
<dbReference type="AlphaFoldDB" id="A0A6M3LXD6"/>
<feature type="region of interest" description="Disordered" evidence="1">
    <location>
        <begin position="50"/>
        <end position="88"/>
    </location>
</feature>
<dbReference type="EMBL" id="MT143679">
    <property type="protein sequence ID" value="QJB00047.1"/>
    <property type="molecule type" value="Genomic_DNA"/>
</dbReference>
<feature type="compositionally biased region" description="Basic and acidic residues" evidence="1">
    <location>
        <begin position="73"/>
        <end position="88"/>
    </location>
</feature>
<gene>
    <name evidence="2" type="ORF">MM171A00709_0012</name>
</gene>
<sequence>MRKPEKPKPITMWRIQGRRVNADLPIRDKDVVRPPTTYVSRTIYKGLSVPLATHEHPDPFAQLKGRRRSRPKAKPEPRKEPRPGFDRETEVLLEVFGKKKKGGSKTPITPGANYPIGICICCGGPLKKALGGYVCKDCGERFSLEECGLQSVEITSIEDEEKAGRG</sequence>
<proteinExistence type="predicted"/>